<keyword evidence="1" id="KW-0472">Membrane</keyword>
<keyword evidence="3" id="KW-1185">Reference proteome</keyword>
<keyword evidence="1" id="KW-1133">Transmembrane helix</keyword>
<evidence type="ECO:0000256" key="1">
    <source>
        <dbReference type="SAM" id="Phobius"/>
    </source>
</evidence>
<accession>A0ABZ2N9N9</accession>
<dbReference type="Proteomes" id="UP001387364">
    <property type="component" value="Chromosome"/>
</dbReference>
<dbReference type="Pfam" id="PF11151">
    <property type="entry name" value="DUF2929"/>
    <property type="match status" value="1"/>
</dbReference>
<name>A0ABZ2N9N9_9BACI</name>
<dbReference type="InterPro" id="IPR021324">
    <property type="entry name" value="DUF2929"/>
</dbReference>
<dbReference type="RefSeq" id="WP_338753548.1">
    <property type="nucleotide sequence ID" value="NZ_CP147404.1"/>
</dbReference>
<protein>
    <submittedName>
        <fullName evidence="2">YjzD family protein</fullName>
    </submittedName>
</protein>
<sequence>MQYIMTFFWTFLLIEMLTYVVCSMNGITFTIATMGMTGLIISVIVTILLFVLSALIPNDPVEHH</sequence>
<feature type="transmembrane region" description="Helical" evidence="1">
    <location>
        <begin position="6"/>
        <end position="27"/>
    </location>
</feature>
<keyword evidence="1" id="KW-0812">Transmembrane</keyword>
<dbReference type="EMBL" id="CP147404">
    <property type="protein sequence ID" value="WXB93982.1"/>
    <property type="molecule type" value="Genomic_DNA"/>
</dbReference>
<proteinExistence type="predicted"/>
<gene>
    <name evidence="2" type="ORF">WDJ61_04965</name>
</gene>
<organism evidence="2 3">
    <name type="scientific">Bacillus kandeliae</name>
    <dbReference type="NCBI Taxonomy" id="3129297"/>
    <lineage>
        <taxon>Bacteria</taxon>
        <taxon>Bacillati</taxon>
        <taxon>Bacillota</taxon>
        <taxon>Bacilli</taxon>
        <taxon>Bacillales</taxon>
        <taxon>Bacillaceae</taxon>
        <taxon>Bacillus</taxon>
    </lineage>
</organism>
<evidence type="ECO:0000313" key="3">
    <source>
        <dbReference type="Proteomes" id="UP001387364"/>
    </source>
</evidence>
<feature type="transmembrane region" description="Helical" evidence="1">
    <location>
        <begin position="39"/>
        <end position="56"/>
    </location>
</feature>
<reference evidence="2 3" key="1">
    <citation type="submission" date="2024-02" db="EMBL/GenBank/DDBJ databases">
        <title>Seven novel Bacillus-like species.</title>
        <authorList>
            <person name="Liu G."/>
        </authorList>
    </citation>
    <scope>NUCLEOTIDE SEQUENCE [LARGE SCALE GENOMIC DNA]</scope>
    <source>
        <strain evidence="2 3">FJAT-52991</strain>
    </source>
</reference>
<evidence type="ECO:0000313" key="2">
    <source>
        <dbReference type="EMBL" id="WXB93982.1"/>
    </source>
</evidence>